<keyword evidence="1" id="KW-0645">Protease</keyword>
<dbReference type="GO" id="GO:0008237">
    <property type="term" value="F:metallopeptidase activity"/>
    <property type="evidence" value="ECO:0007669"/>
    <property type="project" value="UniProtKB-KW"/>
</dbReference>
<evidence type="ECO:0000313" key="2">
    <source>
        <dbReference type="Proteomes" id="UP000490386"/>
    </source>
</evidence>
<comment type="caution">
    <text evidence="1">The sequence shown here is derived from an EMBL/GenBank/DDBJ whole genome shotgun (WGS) entry which is preliminary data.</text>
</comment>
<keyword evidence="2" id="KW-1185">Reference proteome</keyword>
<dbReference type="PANTHER" id="PTHR39420">
    <property type="match status" value="1"/>
</dbReference>
<dbReference type="NCBIfam" id="TIGR03624">
    <property type="entry name" value="putative hydrolase"/>
    <property type="match status" value="1"/>
</dbReference>
<dbReference type="EMBL" id="WBJX01000001">
    <property type="protein sequence ID" value="KAB1639674.1"/>
    <property type="molecule type" value="Genomic_DNA"/>
</dbReference>
<dbReference type="OrthoDB" id="8478472at2"/>
<dbReference type="Pfam" id="PF10103">
    <property type="entry name" value="Zincin_2"/>
    <property type="match status" value="1"/>
</dbReference>
<protein>
    <submittedName>
        <fullName evidence="1">Zinc-dependent metalloprotease</fullName>
    </submittedName>
</protein>
<name>A0A7J5B6D5_9MICO</name>
<keyword evidence="1" id="KW-0378">Hydrolase</keyword>
<dbReference type="PANTHER" id="PTHR39420:SF2">
    <property type="entry name" value="HYDROLASE"/>
    <property type="match status" value="1"/>
</dbReference>
<dbReference type="Gene3D" id="1.20.150.30">
    <property type="entry name" value="Zincin-like metallopeptidase, N-terminal domain"/>
    <property type="match status" value="1"/>
</dbReference>
<dbReference type="InterPro" id="IPR042271">
    <property type="entry name" value="Zinicin_2_N"/>
</dbReference>
<dbReference type="InterPro" id="IPR018766">
    <property type="entry name" value="Zinicin_2"/>
</dbReference>
<organism evidence="1 2">
    <name type="scientific">Pseudoclavibacter terrae</name>
    <dbReference type="NCBI Taxonomy" id="1530195"/>
    <lineage>
        <taxon>Bacteria</taxon>
        <taxon>Bacillati</taxon>
        <taxon>Actinomycetota</taxon>
        <taxon>Actinomycetes</taxon>
        <taxon>Micrococcales</taxon>
        <taxon>Microbacteriaceae</taxon>
        <taxon>Pseudoclavibacter</taxon>
    </lineage>
</organism>
<dbReference type="SUPFAM" id="SSF55486">
    <property type="entry name" value="Metalloproteases ('zincins'), catalytic domain"/>
    <property type="match status" value="1"/>
</dbReference>
<sequence length="455" mass="49148">MSDAQGPIPDDGSEDELRKLLRELLSGQGGFDPAKLAGVAGLPNDPAAVQALLSQLQAAVANPGNGLDWQVARDQARRVAQPKNREISSEEAARFDQAFRVAQLWLSEATELGELSESPATLTRLEWITGSIQFWTSLSEPVATSIADALMNVLTEQTPPEMAQLLGQSSSMMRGIGGAMFAVQLGQVVGNLAEEVVAGGDIGVPVLDHSRPSLLPQNIDDFAEGLDVDREQVELYLAVRETAHARLFQHAKWLRLHLISSITEFARGVSIDVSRMEELAQTLDPSDPDGIRAALSEGAFIPPRTEQQEAALARLETMLALIEGWVDVVTEDATARLPKSVALAETVRRRRAVGGPAERAFASLVGLELRPRRLREAAAMWRAVSEAHGAQVRDELWAHFDALPTSEDIDHPEALVTRLGFGELPADEYDEALAKFLDDPTAFGDAPEGGDKPAS</sequence>
<dbReference type="RefSeq" id="WP_151422847.1">
    <property type="nucleotide sequence ID" value="NZ_WBJX01000001.1"/>
</dbReference>
<dbReference type="GO" id="GO:0006508">
    <property type="term" value="P:proteolysis"/>
    <property type="evidence" value="ECO:0007669"/>
    <property type="project" value="UniProtKB-KW"/>
</dbReference>
<dbReference type="AlphaFoldDB" id="A0A7J5B6D5"/>
<keyword evidence="1" id="KW-0482">Metalloprotease</keyword>
<evidence type="ECO:0000313" key="1">
    <source>
        <dbReference type="EMBL" id="KAB1639674.1"/>
    </source>
</evidence>
<accession>A0A7J5B6D5</accession>
<reference evidence="1 2" key="1">
    <citation type="submission" date="2019-09" db="EMBL/GenBank/DDBJ databases">
        <title>Phylogeny of genus Pseudoclavibacter and closely related genus.</title>
        <authorList>
            <person name="Li Y."/>
        </authorList>
    </citation>
    <scope>NUCLEOTIDE SEQUENCE [LARGE SCALE GENOMIC DNA]</scope>
    <source>
        <strain evidence="1 2">THG-MD12</strain>
    </source>
</reference>
<proteinExistence type="predicted"/>
<gene>
    <name evidence="1" type="ORF">F8O03_04945</name>
</gene>
<dbReference type="Proteomes" id="UP000490386">
    <property type="component" value="Unassembled WGS sequence"/>
</dbReference>